<keyword evidence="1" id="KW-0812">Transmembrane</keyword>
<keyword evidence="1" id="KW-0472">Membrane</keyword>
<keyword evidence="1" id="KW-1133">Transmembrane helix</keyword>
<dbReference type="EMBL" id="CAJHUB010000755">
    <property type="protein sequence ID" value="CAD7683479.1"/>
    <property type="molecule type" value="Genomic_DNA"/>
</dbReference>
<feature type="transmembrane region" description="Helical" evidence="1">
    <location>
        <begin position="60"/>
        <end position="78"/>
    </location>
</feature>
<evidence type="ECO:0000313" key="2">
    <source>
        <dbReference type="EMBL" id="CAD7683479.1"/>
    </source>
</evidence>
<reference evidence="2" key="1">
    <citation type="submission" date="2020-12" db="EMBL/GenBank/DDBJ databases">
        <authorList>
            <consortium name="Molecular Ecology Group"/>
        </authorList>
    </citation>
    <scope>NUCLEOTIDE SEQUENCE</scope>
    <source>
        <strain evidence="2">TBG_1078</strain>
    </source>
</reference>
<evidence type="ECO:0000256" key="1">
    <source>
        <dbReference type="SAM" id="Phobius"/>
    </source>
</evidence>
<organism evidence="2 3">
    <name type="scientific">Nyctereutes procyonoides</name>
    <name type="common">Raccoon dog</name>
    <name type="synonym">Canis procyonoides</name>
    <dbReference type="NCBI Taxonomy" id="34880"/>
    <lineage>
        <taxon>Eukaryota</taxon>
        <taxon>Metazoa</taxon>
        <taxon>Chordata</taxon>
        <taxon>Craniata</taxon>
        <taxon>Vertebrata</taxon>
        <taxon>Euteleostomi</taxon>
        <taxon>Mammalia</taxon>
        <taxon>Eutheria</taxon>
        <taxon>Laurasiatheria</taxon>
        <taxon>Carnivora</taxon>
        <taxon>Caniformia</taxon>
        <taxon>Canidae</taxon>
        <taxon>Nyctereutes</taxon>
    </lineage>
</organism>
<protein>
    <submittedName>
        <fullName evidence="2">(raccoon dog) hypothetical protein</fullName>
    </submittedName>
</protein>
<dbReference type="Proteomes" id="UP000645828">
    <property type="component" value="Unassembled WGS sequence"/>
</dbReference>
<gene>
    <name evidence="2" type="ORF">NYPRO_LOCUS16271</name>
</gene>
<comment type="caution">
    <text evidence="2">The sequence shown here is derived from an EMBL/GenBank/DDBJ whole genome shotgun (WGS) entry which is preliminary data.</text>
</comment>
<accession>A0A811Z833</accession>
<proteinExistence type="predicted"/>
<dbReference type="AlphaFoldDB" id="A0A811Z833"/>
<evidence type="ECO:0000313" key="3">
    <source>
        <dbReference type="Proteomes" id="UP000645828"/>
    </source>
</evidence>
<sequence length="79" mass="8963">MSTGAAASGSHWRLQQTQNLADETVDIMRVDTRCWKEKKLSEWGIWWLIDKKVSGKNSKMWAIGIVIVAIIIILCGMFP</sequence>
<name>A0A811Z833_NYCPR</name>
<keyword evidence="3" id="KW-1185">Reference proteome</keyword>